<proteinExistence type="predicted"/>
<dbReference type="EMBL" id="GBXM01073018">
    <property type="protein sequence ID" value="JAH35559.1"/>
    <property type="molecule type" value="Transcribed_RNA"/>
</dbReference>
<protein>
    <submittedName>
        <fullName evidence="1">Uncharacterized protein</fullName>
    </submittedName>
</protein>
<organism evidence="1">
    <name type="scientific">Anguilla anguilla</name>
    <name type="common">European freshwater eel</name>
    <name type="synonym">Muraena anguilla</name>
    <dbReference type="NCBI Taxonomy" id="7936"/>
    <lineage>
        <taxon>Eukaryota</taxon>
        <taxon>Metazoa</taxon>
        <taxon>Chordata</taxon>
        <taxon>Craniata</taxon>
        <taxon>Vertebrata</taxon>
        <taxon>Euteleostomi</taxon>
        <taxon>Actinopterygii</taxon>
        <taxon>Neopterygii</taxon>
        <taxon>Teleostei</taxon>
        <taxon>Anguilliformes</taxon>
        <taxon>Anguillidae</taxon>
        <taxon>Anguilla</taxon>
    </lineage>
</organism>
<accession>A0A0E9S2A4</accession>
<evidence type="ECO:0000313" key="1">
    <source>
        <dbReference type="EMBL" id="JAH35559.1"/>
    </source>
</evidence>
<name>A0A0E9S2A4_ANGAN</name>
<dbReference type="AlphaFoldDB" id="A0A0E9S2A4"/>
<reference evidence="1" key="1">
    <citation type="submission" date="2014-11" db="EMBL/GenBank/DDBJ databases">
        <authorList>
            <person name="Amaro Gonzalez C."/>
        </authorList>
    </citation>
    <scope>NUCLEOTIDE SEQUENCE</scope>
</reference>
<sequence>MECSILTGSSIVCPNKKHTTPPLDPVHHQANENQSVSFVNRKVMDL</sequence>
<reference evidence="1" key="2">
    <citation type="journal article" date="2015" name="Fish Shellfish Immunol.">
        <title>Early steps in the European eel (Anguilla anguilla)-Vibrio vulnificus interaction in the gills: Role of the RtxA13 toxin.</title>
        <authorList>
            <person name="Callol A."/>
            <person name="Pajuelo D."/>
            <person name="Ebbesson L."/>
            <person name="Teles M."/>
            <person name="MacKenzie S."/>
            <person name="Amaro C."/>
        </authorList>
    </citation>
    <scope>NUCLEOTIDE SEQUENCE</scope>
</reference>